<sequence>MVIEFTLEPFANDRFKVLKSLQDNQIEVKGQCYIALSQQEIADINHMSKLKTNRIIRELMDGHFLINYQNKRSKYEITEQGYKVLHLIQKKNA</sequence>
<dbReference type="SUPFAM" id="SSF46785">
    <property type="entry name" value="Winged helix' DNA-binding domain"/>
    <property type="match status" value="1"/>
</dbReference>
<dbReference type="EMBL" id="LQXV01000234">
    <property type="protein sequence ID" value="KXU06887.1"/>
    <property type="molecule type" value="Genomic_DNA"/>
</dbReference>
<evidence type="ECO:0000313" key="1">
    <source>
        <dbReference type="EMBL" id="KXU06887.1"/>
    </source>
</evidence>
<dbReference type="PATRIC" id="fig|315405.12.peg.1501"/>
<evidence type="ECO:0000313" key="2">
    <source>
        <dbReference type="Proteomes" id="UP000071927"/>
    </source>
</evidence>
<proteinExistence type="predicted"/>
<dbReference type="Proteomes" id="UP000071927">
    <property type="component" value="Unassembled WGS sequence"/>
</dbReference>
<organism evidence="1 2">
    <name type="scientific">Streptococcus gallolyticus</name>
    <dbReference type="NCBI Taxonomy" id="315405"/>
    <lineage>
        <taxon>Bacteria</taxon>
        <taxon>Bacillati</taxon>
        <taxon>Bacillota</taxon>
        <taxon>Bacilli</taxon>
        <taxon>Lactobacillales</taxon>
        <taxon>Streptococcaceae</taxon>
        <taxon>Streptococcus</taxon>
    </lineage>
</organism>
<name>A0A139QWJ7_9STRE</name>
<reference evidence="1 2" key="1">
    <citation type="submission" date="2016-01" db="EMBL/GenBank/DDBJ databases">
        <title>Highly variable Streptococcus oralis are common among viridans streptococci isolated from primates.</title>
        <authorList>
            <person name="Denapaite D."/>
            <person name="Rieger M."/>
            <person name="Koendgen S."/>
            <person name="Brueckner R."/>
            <person name="Ochigava I."/>
            <person name="Kappeler P."/>
            <person name="Maetz-Rensing K."/>
            <person name="Leendertz F."/>
            <person name="Hakenbeck R."/>
        </authorList>
    </citation>
    <scope>NUCLEOTIDE SEQUENCE [LARGE SCALE GENOMIC DNA]</scope>
    <source>
        <strain evidence="1 2">DD03</strain>
    </source>
</reference>
<accession>A0A139QWJ7</accession>
<gene>
    <name evidence="1" type="ORF">SGADD03_01274</name>
</gene>
<dbReference type="RefSeq" id="WP_231097482.1">
    <property type="nucleotide sequence ID" value="NZ_KQ970573.1"/>
</dbReference>
<dbReference type="InterPro" id="IPR036390">
    <property type="entry name" value="WH_DNA-bd_sf"/>
</dbReference>
<comment type="caution">
    <text evidence="1">The sequence shown here is derived from an EMBL/GenBank/DDBJ whole genome shotgun (WGS) entry which is preliminary data.</text>
</comment>
<dbReference type="Gene3D" id="1.10.10.10">
    <property type="entry name" value="Winged helix-like DNA-binding domain superfamily/Winged helix DNA-binding domain"/>
    <property type="match status" value="1"/>
</dbReference>
<dbReference type="InterPro" id="IPR036388">
    <property type="entry name" value="WH-like_DNA-bd_sf"/>
</dbReference>
<dbReference type="AlphaFoldDB" id="A0A139QWJ7"/>
<protein>
    <submittedName>
        <fullName evidence="1">Uncharacterized protein</fullName>
    </submittedName>
</protein>